<keyword evidence="4" id="KW-1185">Reference proteome</keyword>
<evidence type="ECO:0000313" key="4">
    <source>
        <dbReference type="Proteomes" id="UP000443582"/>
    </source>
</evidence>
<reference evidence="4" key="1">
    <citation type="journal article" date="2019" name="Int. J. Syst. Evol. Microbiol.">
        <title>Halobacteriovorax valvorus sp. nov., a novel prokaryotic predator isolated from coastal seawater of China.</title>
        <authorList>
            <person name="Chen M.-X."/>
        </authorList>
    </citation>
    <scope>NUCLEOTIDE SEQUENCE [LARGE SCALE GENOMIC DNA]</scope>
    <source>
        <strain evidence="4">BL9</strain>
    </source>
</reference>
<dbReference type="SUPFAM" id="SSF51735">
    <property type="entry name" value="NAD(P)-binding Rossmann-fold domains"/>
    <property type="match status" value="1"/>
</dbReference>
<dbReference type="Gene3D" id="3.40.50.720">
    <property type="entry name" value="NAD(P)-binding Rossmann-like Domain"/>
    <property type="match status" value="1"/>
</dbReference>
<sequence length="339" mass="37736">MELIVKLEKKYNWFITGAAGFVASHICDYLIRNNQNIIAVDNFLTGLQSNIDYLKEVSTSHPESSFNFYNADICDTEKMIELSKGCEKIIHQAALGSVPRSIKLPVDTHQNNVNGFISILEAARANNIKRVVYASSSSVYGDSPKLPKVEYETGKVLSPYAATKAINEVYADAYTSAYKMELIGLRYFNIFGPRQNPNGAYAAVIPKWIGQLLEGDTPTINGDGTTSRDFCYVDNAVLANILASITSKKEAYGEAFNIACEEQTSLNTLYDMINKGLNSLDENIPITEALYRDFRQGDIKHSLANISKAKKLLNYSPMVLAHEGISATVEYFFKEKRKL</sequence>
<comment type="similarity">
    <text evidence="1">Belongs to the NAD(P)-dependent epimerase/dehydratase family.</text>
</comment>
<evidence type="ECO:0000259" key="2">
    <source>
        <dbReference type="Pfam" id="PF01370"/>
    </source>
</evidence>
<protein>
    <submittedName>
        <fullName evidence="3">NAD-dependent epimerase/dehydratase family protein</fullName>
    </submittedName>
</protein>
<dbReference type="Pfam" id="PF01370">
    <property type="entry name" value="Epimerase"/>
    <property type="match status" value="1"/>
</dbReference>
<dbReference type="EMBL" id="QDKL01000001">
    <property type="protein sequence ID" value="RZF23076.1"/>
    <property type="molecule type" value="Genomic_DNA"/>
</dbReference>
<feature type="domain" description="NAD-dependent epimerase/dehydratase" evidence="2">
    <location>
        <begin position="14"/>
        <end position="259"/>
    </location>
</feature>
<organism evidence="3 4">
    <name type="scientific">Halobacteriovorax vibrionivorans</name>
    <dbReference type="NCBI Taxonomy" id="2152716"/>
    <lineage>
        <taxon>Bacteria</taxon>
        <taxon>Pseudomonadati</taxon>
        <taxon>Bdellovibrionota</taxon>
        <taxon>Bacteriovoracia</taxon>
        <taxon>Bacteriovoracales</taxon>
        <taxon>Halobacteriovoraceae</taxon>
        <taxon>Halobacteriovorax</taxon>
    </lineage>
</organism>
<dbReference type="InterPro" id="IPR001509">
    <property type="entry name" value="Epimerase_deHydtase"/>
</dbReference>
<dbReference type="InterPro" id="IPR036291">
    <property type="entry name" value="NAD(P)-bd_dom_sf"/>
</dbReference>
<dbReference type="Proteomes" id="UP000443582">
    <property type="component" value="Unassembled WGS sequence"/>
</dbReference>
<accession>A0ABY0IJE9</accession>
<dbReference type="PANTHER" id="PTHR43000">
    <property type="entry name" value="DTDP-D-GLUCOSE 4,6-DEHYDRATASE-RELATED"/>
    <property type="match status" value="1"/>
</dbReference>
<evidence type="ECO:0000313" key="3">
    <source>
        <dbReference type="EMBL" id="RZF23076.1"/>
    </source>
</evidence>
<proteinExistence type="inferred from homology"/>
<name>A0ABY0IJE9_9BACT</name>
<comment type="caution">
    <text evidence="3">The sequence shown here is derived from an EMBL/GenBank/DDBJ whole genome shotgun (WGS) entry which is preliminary data.</text>
</comment>
<gene>
    <name evidence="3" type="ORF">DAY19_04710</name>
</gene>
<dbReference type="Gene3D" id="3.90.25.10">
    <property type="entry name" value="UDP-galactose 4-epimerase, domain 1"/>
    <property type="match status" value="1"/>
</dbReference>
<evidence type="ECO:0000256" key="1">
    <source>
        <dbReference type="ARBA" id="ARBA00007637"/>
    </source>
</evidence>